<dbReference type="STRING" id="1423753.FD28_GL001711"/>
<accession>A0A0R1UWJ4</accession>
<evidence type="ECO:0000313" key="2">
    <source>
        <dbReference type="Proteomes" id="UP000051580"/>
    </source>
</evidence>
<keyword evidence="2" id="KW-1185">Reference proteome</keyword>
<comment type="caution">
    <text evidence="1">The sequence shown here is derived from an EMBL/GenBank/DDBJ whole genome shotgun (WGS) entry which is preliminary data.</text>
</comment>
<dbReference type="EMBL" id="AZFS01000016">
    <property type="protein sequence ID" value="KRL97625.1"/>
    <property type="molecule type" value="Genomic_DNA"/>
</dbReference>
<organism evidence="1 2">
    <name type="scientific">Levilactobacillus hammesii DSM 16381</name>
    <dbReference type="NCBI Taxonomy" id="1423753"/>
    <lineage>
        <taxon>Bacteria</taxon>
        <taxon>Bacillati</taxon>
        <taxon>Bacillota</taxon>
        <taxon>Bacilli</taxon>
        <taxon>Lactobacillales</taxon>
        <taxon>Lactobacillaceae</taxon>
        <taxon>Levilactobacillus</taxon>
    </lineage>
</organism>
<sequence length="154" mass="17557">MLKDTYEQVDGKSLTQAMIISKAVDDVSVLKRWDKVVNDNSVKGKELEKITDKDLRIRVQLSPQTQEKIQNYKYYFPQLVGTRSVTLGVALKFIFKGALLMRDDATLVDFQSRDVDSIIDSCKYKLAELIAPTNKVAFEAIFSEMKNEITSLKK</sequence>
<reference evidence="1 2" key="1">
    <citation type="journal article" date="2015" name="Genome Announc.">
        <title>Expanding the biotechnology potential of lactobacilli through comparative genomics of 213 strains and associated genera.</title>
        <authorList>
            <person name="Sun Z."/>
            <person name="Harris H.M."/>
            <person name="McCann A."/>
            <person name="Guo C."/>
            <person name="Argimon S."/>
            <person name="Zhang W."/>
            <person name="Yang X."/>
            <person name="Jeffery I.B."/>
            <person name="Cooney J.C."/>
            <person name="Kagawa T.F."/>
            <person name="Liu W."/>
            <person name="Song Y."/>
            <person name="Salvetti E."/>
            <person name="Wrobel A."/>
            <person name="Rasinkangas P."/>
            <person name="Parkhill J."/>
            <person name="Rea M.C."/>
            <person name="O'Sullivan O."/>
            <person name="Ritari J."/>
            <person name="Douillard F.P."/>
            <person name="Paul Ross R."/>
            <person name="Yang R."/>
            <person name="Briner A.E."/>
            <person name="Felis G.E."/>
            <person name="de Vos W.M."/>
            <person name="Barrangou R."/>
            <person name="Klaenhammer T.R."/>
            <person name="Caufield P.W."/>
            <person name="Cui Y."/>
            <person name="Zhang H."/>
            <person name="O'Toole P.W."/>
        </authorList>
    </citation>
    <scope>NUCLEOTIDE SEQUENCE [LARGE SCALE GENOMIC DNA]</scope>
    <source>
        <strain evidence="1 2">DSM 16381</strain>
    </source>
</reference>
<dbReference type="Proteomes" id="UP000051580">
    <property type="component" value="Unassembled WGS sequence"/>
</dbReference>
<protein>
    <submittedName>
        <fullName evidence="1">Uncharacterized protein</fullName>
    </submittedName>
</protein>
<dbReference type="PATRIC" id="fig|1423753.3.peg.1779"/>
<gene>
    <name evidence="1" type="ORF">FD28_GL001711</name>
</gene>
<proteinExistence type="predicted"/>
<dbReference type="AlphaFoldDB" id="A0A0R1UWJ4"/>
<name>A0A0R1UWJ4_9LACO</name>
<evidence type="ECO:0000313" key="1">
    <source>
        <dbReference type="EMBL" id="KRL97625.1"/>
    </source>
</evidence>